<evidence type="ECO:0000313" key="2">
    <source>
        <dbReference type="Proteomes" id="UP000660975"/>
    </source>
</evidence>
<proteinExistence type="predicted"/>
<dbReference type="EMBL" id="BMSC01000001">
    <property type="protein sequence ID" value="GGU52592.1"/>
    <property type="molecule type" value="Genomic_DNA"/>
</dbReference>
<sequence>MGGERVSVGLWTVEEFDDVEYVLEHCGSLVRSGAVLRGLIAEAVRRWVRLSPASPGTQPLLYMREADAPGVECRA</sequence>
<organism evidence="1 2">
    <name type="scientific">Streptomyces gougerotii</name>
    <dbReference type="NCBI Taxonomy" id="53448"/>
    <lineage>
        <taxon>Bacteria</taxon>
        <taxon>Bacillati</taxon>
        <taxon>Actinomycetota</taxon>
        <taxon>Actinomycetes</taxon>
        <taxon>Kitasatosporales</taxon>
        <taxon>Streptomycetaceae</taxon>
        <taxon>Streptomyces</taxon>
        <taxon>Streptomyces diastaticus group</taxon>
    </lineage>
</organism>
<evidence type="ECO:0000313" key="1">
    <source>
        <dbReference type="EMBL" id="GGU52592.1"/>
    </source>
</evidence>
<dbReference type="AlphaFoldDB" id="A0A8H9HEI2"/>
<name>A0A8H9HEI2_9ACTN</name>
<dbReference type="Proteomes" id="UP000660975">
    <property type="component" value="Unassembled WGS sequence"/>
</dbReference>
<reference evidence="1" key="1">
    <citation type="journal article" date="2014" name="Int. J. Syst. Evol. Microbiol.">
        <title>Complete genome sequence of Corynebacterium casei LMG S-19264T (=DSM 44701T), isolated from a smear-ripened cheese.</title>
        <authorList>
            <consortium name="US DOE Joint Genome Institute (JGI-PGF)"/>
            <person name="Walter F."/>
            <person name="Albersmeier A."/>
            <person name="Kalinowski J."/>
            <person name="Ruckert C."/>
        </authorList>
    </citation>
    <scope>NUCLEOTIDE SEQUENCE</scope>
    <source>
        <strain evidence="1">JCM 4136</strain>
    </source>
</reference>
<comment type="caution">
    <text evidence="1">The sequence shown here is derived from an EMBL/GenBank/DDBJ whole genome shotgun (WGS) entry which is preliminary data.</text>
</comment>
<protein>
    <submittedName>
        <fullName evidence="1">Uncharacterized protein</fullName>
    </submittedName>
</protein>
<gene>
    <name evidence="1" type="ORF">GCM10010227_01530</name>
</gene>
<accession>A0A8H9HEI2</accession>
<reference evidence="1" key="2">
    <citation type="submission" date="2020-09" db="EMBL/GenBank/DDBJ databases">
        <authorList>
            <person name="Sun Q."/>
            <person name="Ohkuma M."/>
        </authorList>
    </citation>
    <scope>NUCLEOTIDE SEQUENCE</scope>
    <source>
        <strain evidence="1">JCM 4136</strain>
    </source>
</reference>